<comment type="caution">
    <text evidence="3">The sequence shown here is derived from an EMBL/GenBank/DDBJ whole genome shotgun (WGS) entry which is preliminary data.</text>
</comment>
<feature type="region of interest" description="Disordered" evidence="1">
    <location>
        <begin position="1"/>
        <end position="144"/>
    </location>
</feature>
<protein>
    <submittedName>
        <fullName evidence="3">Uncharacterized protein</fullName>
    </submittedName>
</protein>
<organism evidence="3 4">
    <name type="scientific">Bifidobacterium favimelis</name>
    <dbReference type="NCBI Taxonomy" id="3122979"/>
    <lineage>
        <taxon>Bacteria</taxon>
        <taxon>Bacillati</taxon>
        <taxon>Actinomycetota</taxon>
        <taxon>Actinomycetes</taxon>
        <taxon>Bifidobacteriales</taxon>
        <taxon>Bifidobacteriaceae</taxon>
        <taxon>Bifidobacterium</taxon>
    </lineage>
</organism>
<keyword evidence="2" id="KW-0472">Membrane</keyword>
<name>A0ABU8ZNC8_9BIFI</name>
<sequence>MTTDEEGREDEGRTEPIKADPVRTGGDEAMTEQIAKIDSGRGDTGTNRTETAPTRGHGGEDADATAPSADPDDQPGRQDRAASPVSAQPEGGTPTVREGADAQNPDEGVGGPDDAGPADPAESGPASRLRDDIPPFPRSSAPMYTVVDPAPAEQRPNRPSGVSKPTVIWGGLVCLCAVICLGLGLAFAQCGLGVGHAFDWLKVLPAVCLLVGIILLIVALGWVLYRSLHSHKKGE</sequence>
<feature type="compositionally biased region" description="Basic and acidic residues" evidence="1">
    <location>
        <begin position="10"/>
        <end position="21"/>
    </location>
</feature>
<evidence type="ECO:0000313" key="3">
    <source>
        <dbReference type="EMBL" id="MEK0306246.1"/>
    </source>
</evidence>
<feature type="transmembrane region" description="Helical" evidence="2">
    <location>
        <begin position="200"/>
        <end position="225"/>
    </location>
</feature>
<keyword evidence="4" id="KW-1185">Reference proteome</keyword>
<keyword evidence="2" id="KW-1133">Transmembrane helix</keyword>
<feature type="transmembrane region" description="Helical" evidence="2">
    <location>
        <begin position="167"/>
        <end position="188"/>
    </location>
</feature>
<evidence type="ECO:0000256" key="1">
    <source>
        <dbReference type="SAM" id="MobiDB-lite"/>
    </source>
</evidence>
<feature type="compositionally biased region" description="Low complexity" evidence="1">
    <location>
        <begin position="114"/>
        <end position="127"/>
    </location>
</feature>
<proteinExistence type="predicted"/>
<keyword evidence="2" id="KW-0812">Transmembrane</keyword>
<evidence type="ECO:0000313" key="4">
    <source>
        <dbReference type="Proteomes" id="UP001373159"/>
    </source>
</evidence>
<dbReference type="EMBL" id="JBANBB010000001">
    <property type="protein sequence ID" value="MEK0306246.1"/>
    <property type="molecule type" value="Genomic_DNA"/>
</dbReference>
<dbReference type="RefSeq" id="WP_340468766.1">
    <property type="nucleotide sequence ID" value="NZ_JBANBB010000001.1"/>
</dbReference>
<accession>A0ABU8ZNC8</accession>
<dbReference type="Proteomes" id="UP001373159">
    <property type="component" value="Unassembled WGS sequence"/>
</dbReference>
<reference evidence="3 4" key="1">
    <citation type="submission" date="2024-02" db="EMBL/GenBank/DDBJ databases">
        <title>Bifidobacterium honeyensis sp. nov., isolated from the comb honey.</title>
        <authorList>
            <person name="Liu W."/>
            <person name="Li Y."/>
        </authorList>
    </citation>
    <scope>NUCLEOTIDE SEQUENCE [LARGE SCALE GENOMIC DNA]</scope>
    <source>
        <strain evidence="3 4">IMAU50988</strain>
    </source>
</reference>
<evidence type="ECO:0000256" key="2">
    <source>
        <dbReference type="SAM" id="Phobius"/>
    </source>
</evidence>
<gene>
    <name evidence="3" type="ORF">V8P97_01995</name>
</gene>